<dbReference type="GO" id="GO:0016787">
    <property type="term" value="F:hydrolase activity"/>
    <property type="evidence" value="ECO:0007669"/>
    <property type="project" value="UniProtKB-KW"/>
</dbReference>
<dbReference type="AlphaFoldDB" id="A0A1J5TG10"/>
<organism evidence="6 7">
    <name type="scientific">Marine Group III euryarchaeote CG-Epi1</name>
    <dbReference type="NCBI Taxonomy" id="1888995"/>
    <lineage>
        <taxon>Archaea</taxon>
        <taxon>Methanobacteriati</taxon>
        <taxon>Thermoplasmatota</taxon>
        <taxon>Thermoplasmata</taxon>
        <taxon>Candidatus Thermoprofundales</taxon>
    </lineage>
</organism>
<dbReference type="PANTHER" id="PTHR46112:SF2">
    <property type="entry name" value="XAA-PRO AMINOPEPTIDASE P-RELATED"/>
    <property type="match status" value="1"/>
</dbReference>
<dbReference type="PANTHER" id="PTHR46112">
    <property type="entry name" value="AMINOPEPTIDASE"/>
    <property type="match status" value="1"/>
</dbReference>
<dbReference type="InterPro" id="IPR000994">
    <property type="entry name" value="Pept_M24"/>
</dbReference>
<dbReference type="CDD" id="cd01092">
    <property type="entry name" value="APP-like"/>
    <property type="match status" value="1"/>
</dbReference>
<dbReference type="GO" id="GO:0046872">
    <property type="term" value="F:metal ion binding"/>
    <property type="evidence" value="ECO:0007669"/>
    <property type="project" value="UniProtKB-KW"/>
</dbReference>
<gene>
    <name evidence="6" type="ORF">BD935_01185</name>
</gene>
<evidence type="ECO:0000259" key="5">
    <source>
        <dbReference type="Pfam" id="PF01321"/>
    </source>
</evidence>
<evidence type="ECO:0000256" key="2">
    <source>
        <dbReference type="ARBA" id="ARBA00022801"/>
    </source>
</evidence>
<evidence type="ECO:0000256" key="3">
    <source>
        <dbReference type="RuleBase" id="RU000590"/>
    </source>
</evidence>
<name>A0A1J5TG10_9ARCH</name>
<reference evidence="6 7" key="1">
    <citation type="submission" date="2016-08" db="EMBL/GenBank/DDBJ databases">
        <title>New Insights into Marine Group III Euryarchaeota, from dark to light.</title>
        <authorList>
            <person name="Haro-Moreno J.M."/>
            <person name="Rodriguez-Valera F."/>
            <person name="Lopez-Garcia P."/>
            <person name="Moreira D."/>
            <person name="Martin-Cuadrado A.B."/>
        </authorList>
    </citation>
    <scope>NUCLEOTIDE SEQUENCE [LARGE SCALE GENOMIC DNA]</scope>
    <source>
        <strain evidence="6">CG-Epi1</strain>
    </source>
</reference>
<dbReference type="SUPFAM" id="SSF55920">
    <property type="entry name" value="Creatinase/aminopeptidase"/>
    <property type="match status" value="1"/>
</dbReference>
<dbReference type="Pfam" id="PF01321">
    <property type="entry name" value="Creatinase_N"/>
    <property type="match status" value="1"/>
</dbReference>
<keyword evidence="2" id="KW-0378">Hydrolase</keyword>
<keyword evidence="1 3" id="KW-0479">Metal-binding</keyword>
<sequence length="348" mass="38793">MKKEGIDCLAIVPGPNLYYITSKNFHLSERPVVFFIEEDNLTFILPELESQKLSELDVNFFTYSDVTGPEQAFELFFKERSFSKVGIESRIMRHLELDLISKGCEKLVDSMYIFADLRTRKSGSEIEMIEKAISIAEKSIKSIIHKLSSGISEKEFASELVIQLLKNGSGPSLPFSPIVASGINGANPHHFPTDKIIKKDELVIIDWGANYENYFSDITRTFATGRNIDSKLLEAFESVRLANSAARGKSANGVKAGDVDLAARSIIEERGFGNFFIHRTGHGLGLEIHEEPNIKQDDDFILSNGNVYTIEPGIYIPDLGGIRIEDDVLISSSGCRSLTTLSRDLIYI</sequence>
<proteinExistence type="inferred from homology"/>
<protein>
    <recommendedName>
        <fullName evidence="8">Peptidase M24 domain-containing protein</fullName>
    </recommendedName>
</protein>
<dbReference type="InterPro" id="IPR050659">
    <property type="entry name" value="Peptidase_M24B"/>
</dbReference>
<dbReference type="InterPro" id="IPR000587">
    <property type="entry name" value="Creatinase_N"/>
</dbReference>
<dbReference type="Proteomes" id="UP000183080">
    <property type="component" value="Unassembled WGS sequence"/>
</dbReference>
<dbReference type="InterPro" id="IPR036005">
    <property type="entry name" value="Creatinase/aminopeptidase-like"/>
</dbReference>
<dbReference type="Gene3D" id="3.40.350.10">
    <property type="entry name" value="Creatinase/prolidase N-terminal domain"/>
    <property type="match status" value="1"/>
</dbReference>
<dbReference type="Pfam" id="PF00557">
    <property type="entry name" value="Peptidase_M24"/>
    <property type="match status" value="1"/>
</dbReference>
<comment type="caution">
    <text evidence="6">The sequence shown here is derived from an EMBL/GenBank/DDBJ whole genome shotgun (WGS) entry which is preliminary data.</text>
</comment>
<dbReference type="InterPro" id="IPR001131">
    <property type="entry name" value="Peptidase_M24B_aminopep-P_CS"/>
</dbReference>
<evidence type="ECO:0008006" key="8">
    <source>
        <dbReference type="Google" id="ProtNLM"/>
    </source>
</evidence>
<accession>A0A1J5TG10</accession>
<comment type="similarity">
    <text evidence="3">Belongs to the peptidase M24B family.</text>
</comment>
<feature type="domain" description="Peptidase M24" evidence="4">
    <location>
        <begin position="127"/>
        <end position="331"/>
    </location>
</feature>
<dbReference type="EMBL" id="MIZA01000019">
    <property type="protein sequence ID" value="OIR19043.1"/>
    <property type="molecule type" value="Genomic_DNA"/>
</dbReference>
<dbReference type="STRING" id="1888995.BD935_01185"/>
<dbReference type="InterPro" id="IPR029149">
    <property type="entry name" value="Creatin/AminoP/Spt16_N"/>
</dbReference>
<dbReference type="Gene3D" id="3.90.230.10">
    <property type="entry name" value="Creatinase/methionine aminopeptidase superfamily"/>
    <property type="match status" value="1"/>
</dbReference>
<evidence type="ECO:0000313" key="6">
    <source>
        <dbReference type="EMBL" id="OIR19043.1"/>
    </source>
</evidence>
<evidence type="ECO:0000259" key="4">
    <source>
        <dbReference type="Pfam" id="PF00557"/>
    </source>
</evidence>
<evidence type="ECO:0000256" key="1">
    <source>
        <dbReference type="ARBA" id="ARBA00022723"/>
    </source>
</evidence>
<dbReference type="PROSITE" id="PS00491">
    <property type="entry name" value="PROLINE_PEPTIDASE"/>
    <property type="match status" value="1"/>
</dbReference>
<evidence type="ECO:0000313" key="7">
    <source>
        <dbReference type="Proteomes" id="UP000183080"/>
    </source>
</evidence>
<feature type="domain" description="Creatinase N-terminal" evidence="5">
    <location>
        <begin position="1"/>
        <end position="118"/>
    </location>
</feature>
<dbReference type="SUPFAM" id="SSF53092">
    <property type="entry name" value="Creatinase/prolidase N-terminal domain"/>
    <property type="match status" value="1"/>
</dbReference>